<dbReference type="GO" id="GO:0051539">
    <property type="term" value="F:4 iron, 4 sulfur cluster binding"/>
    <property type="evidence" value="ECO:0007669"/>
    <property type="project" value="UniProtKB-KW"/>
</dbReference>
<keyword evidence="2" id="KW-0479">Metal-binding</keyword>
<keyword evidence="3" id="KW-0408">Iron</keyword>
<protein>
    <recommendedName>
        <fullName evidence="5">4Fe-4S ferredoxin-type domain-containing protein</fullName>
    </recommendedName>
</protein>
<dbReference type="PANTHER" id="PTHR43687">
    <property type="entry name" value="ADENYLYLSULFATE REDUCTASE, BETA SUBUNIT"/>
    <property type="match status" value="1"/>
</dbReference>
<feature type="domain" description="4Fe-4S ferredoxin-type" evidence="5">
    <location>
        <begin position="156"/>
        <end position="186"/>
    </location>
</feature>
<comment type="caution">
    <text evidence="6">The sequence shown here is derived from an EMBL/GenBank/DDBJ whole genome shotgun (WGS) entry which is preliminary data.</text>
</comment>
<sequence length="230" mass="25081">MGKGKVTICICASRSIIDKDKVVEVLHALSEAGYTVAVEADLCDKAITSSSDMKEIASTTVVACYPRAVYALFDRLQLKPVEVVDIRNGGKDDVLSCFDLTNSPEPEAFVAADIDALLQNTGEDAWYPLLDRERCSGCGKCYDFCLFGVYSMEDGEVKVSQPTNCKINCPACARTCPGKAIIFPKYPKSPINGGLTDEETVAVNQNLLYNDALRYRLNQRKAGASLLKKN</sequence>
<keyword evidence="1" id="KW-0004">4Fe-4S</keyword>
<dbReference type="Gene3D" id="3.30.70.20">
    <property type="match status" value="1"/>
</dbReference>
<name>A0A5J4RSD9_9ZZZZ</name>
<keyword evidence="4" id="KW-0411">Iron-sulfur</keyword>
<dbReference type="PROSITE" id="PS51379">
    <property type="entry name" value="4FE4S_FER_2"/>
    <property type="match status" value="2"/>
</dbReference>
<evidence type="ECO:0000256" key="3">
    <source>
        <dbReference type="ARBA" id="ARBA00023004"/>
    </source>
</evidence>
<dbReference type="GO" id="GO:0046872">
    <property type="term" value="F:metal ion binding"/>
    <property type="evidence" value="ECO:0007669"/>
    <property type="project" value="UniProtKB-KW"/>
</dbReference>
<proteinExistence type="predicted"/>
<organism evidence="6">
    <name type="scientific">termite gut metagenome</name>
    <dbReference type="NCBI Taxonomy" id="433724"/>
    <lineage>
        <taxon>unclassified sequences</taxon>
        <taxon>metagenomes</taxon>
        <taxon>organismal metagenomes</taxon>
    </lineage>
</organism>
<reference evidence="6" key="1">
    <citation type="submission" date="2019-03" db="EMBL/GenBank/DDBJ databases">
        <title>Single cell metagenomics reveals metabolic interactions within the superorganism composed of flagellate Streblomastix strix and complex community of Bacteroidetes bacteria on its surface.</title>
        <authorList>
            <person name="Treitli S.C."/>
            <person name="Kolisko M."/>
            <person name="Husnik F."/>
            <person name="Keeling P."/>
            <person name="Hampl V."/>
        </authorList>
    </citation>
    <scope>NUCLEOTIDE SEQUENCE</scope>
    <source>
        <strain evidence="6">STM</strain>
    </source>
</reference>
<evidence type="ECO:0000259" key="5">
    <source>
        <dbReference type="PROSITE" id="PS51379"/>
    </source>
</evidence>
<evidence type="ECO:0000256" key="1">
    <source>
        <dbReference type="ARBA" id="ARBA00022485"/>
    </source>
</evidence>
<dbReference type="PANTHER" id="PTHR43687:SF1">
    <property type="entry name" value="FERREDOXIN III"/>
    <property type="match status" value="1"/>
</dbReference>
<gene>
    <name evidence="6" type="ORF">EZS27_015779</name>
</gene>
<dbReference type="InterPro" id="IPR050572">
    <property type="entry name" value="Fe-S_Ferredoxin"/>
</dbReference>
<dbReference type="AlphaFoldDB" id="A0A5J4RSD9"/>
<evidence type="ECO:0000256" key="4">
    <source>
        <dbReference type="ARBA" id="ARBA00023014"/>
    </source>
</evidence>
<accession>A0A5J4RSD9</accession>
<dbReference type="InterPro" id="IPR017896">
    <property type="entry name" value="4Fe4S_Fe-S-bd"/>
</dbReference>
<evidence type="ECO:0000313" key="6">
    <source>
        <dbReference type="EMBL" id="KAA6336040.1"/>
    </source>
</evidence>
<evidence type="ECO:0000256" key="2">
    <source>
        <dbReference type="ARBA" id="ARBA00022723"/>
    </source>
</evidence>
<feature type="domain" description="4Fe-4S ferredoxin-type" evidence="5">
    <location>
        <begin position="126"/>
        <end position="155"/>
    </location>
</feature>
<dbReference type="EMBL" id="SNRY01000834">
    <property type="protein sequence ID" value="KAA6336040.1"/>
    <property type="molecule type" value="Genomic_DNA"/>
</dbReference>
<dbReference type="SUPFAM" id="SSF54862">
    <property type="entry name" value="4Fe-4S ferredoxins"/>
    <property type="match status" value="1"/>
</dbReference>